<protein>
    <submittedName>
        <fullName evidence="1">Uncharacterized protein</fullName>
    </submittedName>
</protein>
<reference evidence="1 2" key="1">
    <citation type="journal article" date="2012" name="J. Bacteriol.">
        <title>Genome sequence of Rhizobium grahamii CCGE502, a broad-host-range symbiont with low nodulation competitiveness in Phaseolus vulgaris.</title>
        <authorList>
            <person name="Althabegoiti M.J."/>
            <person name="Lozano L."/>
            <person name="Torres-Tejerizo G."/>
            <person name="Ormeno-Orrillo E."/>
            <person name="Rogel M.A."/>
            <person name="Gonzalez V."/>
            <person name="Martinez-Romero E."/>
        </authorList>
    </citation>
    <scope>NUCLEOTIDE SEQUENCE [LARGE SCALE GENOMIC DNA]</scope>
    <source>
        <strain evidence="1 2">CCGE 502</strain>
    </source>
</reference>
<dbReference type="HOGENOM" id="CLU_2344664_0_0_5"/>
<gene>
    <name evidence="1" type="ORF">RGCCGE502_05469</name>
</gene>
<organism evidence="1 2">
    <name type="scientific">Rhizobium grahamii CCGE 502</name>
    <dbReference type="NCBI Taxonomy" id="990285"/>
    <lineage>
        <taxon>Bacteria</taxon>
        <taxon>Pseudomonadati</taxon>
        <taxon>Pseudomonadota</taxon>
        <taxon>Alphaproteobacteria</taxon>
        <taxon>Hyphomicrobiales</taxon>
        <taxon>Rhizobiaceae</taxon>
        <taxon>Rhizobium/Agrobacterium group</taxon>
        <taxon>Rhizobium</taxon>
    </lineage>
</organism>
<proteinExistence type="predicted"/>
<dbReference type="AlphaFoldDB" id="S3IKE3"/>
<evidence type="ECO:0000313" key="2">
    <source>
        <dbReference type="Proteomes" id="UP000014411"/>
    </source>
</evidence>
<sequence length="97" mass="11054">MGAFSAFWRMFGWRAAKWNSGNRRRRLAIMSVGFGHYPCEPPQSARAAATSEWLFALGLSARRFSNRLGDVVKSVGPLRRSRIPNDIGPRPHLERRK</sequence>
<name>S3IKE3_9HYPH</name>
<accession>S3IKE3</accession>
<dbReference type="Proteomes" id="UP000014411">
    <property type="component" value="Unassembled WGS sequence"/>
</dbReference>
<evidence type="ECO:0000313" key="1">
    <source>
        <dbReference type="EMBL" id="EPE99273.1"/>
    </source>
</evidence>
<dbReference type="EMBL" id="AEYE02000007">
    <property type="protein sequence ID" value="EPE99273.1"/>
    <property type="molecule type" value="Genomic_DNA"/>
</dbReference>
<comment type="caution">
    <text evidence="1">The sequence shown here is derived from an EMBL/GenBank/DDBJ whole genome shotgun (WGS) entry which is preliminary data.</text>
</comment>
<keyword evidence="2" id="KW-1185">Reference proteome</keyword>